<reference evidence="3" key="1">
    <citation type="journal article" date="2019" name="Int. J. Syst. Evol. Microbiol.">
        <title>The Global Catalogue of Microorganisms (GCM) 10K type strain sequencing project: providing services to taxonomists for standard genome sequencing and annotation.</title>
        <authorList>
            <consortium name="The Broad Institute Genomics Platform"/>
            <consortium name="The Broad Institute Genome Sequencing Center for Infectious Disease"/>
            <person name="Wu L."/>
            <person name="Ma J."/>
        </authorList>
    </citation>
    <scope>NUCLEOTIDE SEQUENCE [LARGE SCALE GENOMIC DNA]</scope>
    <source>
        <strain evidence="3">JCM 17919</strain>
    </source>
</reference>
<dbReference type="InterPro" id="IPR023696">
    <property type="entry name" value="Ureohydrolase_dom_sf"/>
</dbReference>
<dbReference type="RefSeq" id="WP_345255759.1">
    <property type="nucleotide sequence ID" value="NZ_BAABGY010000007.1"/>
</dbReference>
<organism evidence="2 3">
    <name type="scientific">Flaviaesturariibacter amylovorans</name>
    <dbReference type="NCBI Taxonomy" id="1084520"/>
    <lineage>
        <taxon>Bacteria</taxon>
        <taxon>Pseudomonadati</taxon>
        <taxon>Bacteroidota</taxon>
        <taxon>Chitinophagia</taxon>
        <taxon>Chitinophagales</taxon>
        <taxon>Chitinophagaceae</taxon>
        <taxon>Flaviaestuariibacter</taxon>
    </lineage>
</organism>
<dbReference type="Pfam" id="PF00491">
    <property type="entry name" value="Arginase"/>
    <property type="match status" value="1"/>
</dbReference>
<dbReference type="EMBL" id="BAABGY010000007">
    <property type="protein sequence ID" value="GAA4330700.1"/>
    <property type="molecule type" value="Genomic_DNA"/>
</dbReference>
<dbReference type="InterPro" id="IPR006035">
    <property type="entry name" value="Ureohydrolase"/>
</dbReference>
<evidence type="ECO:0000313" key="2">
    <source>
        <dbReference type="EMBL" id="GAA4330700.1"/>
    </source>
</evidence>
<proteinExistence type="inferred from homology"/>
<dbReference type="Proteomes" id="UP001501725">
    <property type="component" value="Unassembled WGS sequence"/>
</dbReference>
<dbReference type="CDD" id="cd09988">
    <property type="entry name" value="Formimidoylglutamase"/>
    <property type="match status" value="1"/>
</dbReference>
<accession>A0ABP8GW93</accession>
<comment type="caution">
    <text evidence="2">The sequence shown here is derived from an EMBL/GenBank/DDBJ whole genome shotgun (WGS) entry which is preliminary data.</text>
</comment>
<protein>
    <submittedName>
        <fullName evidence="2">Formimidoylglutamase</fullName>
    </submittedName>
</protein>
<keyword evidence="3" id="KW-1185">Reference proteome</keyword>
<comment type="similarity">
    <text evidence="1">Belongs to the arginase family.</text>
</comment>
<evidence type="ECO:0000313" key="3">
    <source>
        <dbReference type="Proteomes" id="UP001501725"/>
    </source>
</evidence>
<gene>
    <name evidence="2" type="ORF">GCM10023184_22000</name>
</gene>
<dbReference type="SUPFAM" id="SSF52768">
    <property type="entry name" value="Arginase/deacetylase"/>
    <property type="match status" value="1"/>
</dbReference>
<sequence>MHIPHFRFYKKSDLLGITKIRRFETKLGERVQVLPDDHSAGIFQNIDARYIVFGVPEDIGVQANEGTGGASTAWVAFLQAFLNTQSNDFLTGDDIAVIGHFDFSDMQGLIEANAQNPDEQLLAFRHAVNAIDEEVEKLVKAIAAAGKIPVVIGGGHNNAYPIIKGAAKGLQQDGQIEIAQINAINLDAHTDYRPAEGRHSGNGFRYAEDDGFLQKYCVVGLHENYLQQNVWVDIVNNPFFDCITYEDIFLHEKRSFLQAVAHAISFTDDNYTGIELDLDSVEGVLSSAATPSGVMPLHARQYVNLAAGNARCAYLHICEGATRLHNGKTDDATGKLISYLVSDFVKMHGADKTEQPAKVMEASA</sequence>
<name>A0ABP8GW93_9BACT</name>
<dbReference type="PROSITE" id="PS51409">
    <property type="entry name" value="ARGINASE_2"/>
    <property type="match status" value="1"/>
</dbReference>
<dbReference type="Gene3D" id="3.40.800.10">
    <property type="entry name" value="Ureohydrolase domain"/>
    <property type="match status" value="1"/>
</dbReference>
<evidence type="ECO:0000256" key="1">
    <source>
        <dbReference type="PROSITE-ProRule" id="PRU00742"/>
    </source>
</evidence>